<feature type="compositionally biased region" description="Polar residues" evidence="5">
    <location>
        <begin position="422"/>
        <end position="432"/>
    </location>
</feature>
<feature type="compositionally biased region" description="Low complexity" evidence="5">
    <location>
        <begin position="295"/>
        <end position="385"/>
    </location>
</feature>
<feature type="region of interest" description="Disordered" evidence="5">
    <location>
        <begin position="421"/>
        <end position="444"/>
    </location>
</feature>
<feature type="region of interest" description="Disordered" evidence="5">
    <location>
        <begin position="261"/>
        <end position="385"/>
    </location>
</feature>
<keyword evidence="2 6" id="KW-0812">Transmembrane</keyword>
<dbReference type="GO" id="GO:0016020">
    <property type="term" value="C:membrane"/>
    <property type="evidence" value="ECO:0007669"/>
    <property type="project" value="UniProtKB-SubCell"/>
</dbReference>
<feature type="compositionally biased region" description="Basic residues" evidence="5">
    <location>
        <begin position="148"/>
        <end position="159"/>
    </location>
</feature>
<dbReference type="InterPro" id="IPR051694">
    <property type="entry name" value="Immunoregulatory_rcpt-like"/>
</dbReference>
<feature type="compositionally biased region" description="Low complexity" evidence="5">
    <location>
        <begin position="749"/>
        <end position="766"/>
    </location>
</feature>
<proteinExistence type="predicted"/>
<dbReference type="PANTHER" id="PTHR15549:SF26">
    <property type="entry name" value="AXIAL BUDDING PATTERN PROTEIN 2-RELATED"/>
    <property type="match status" value="1"/>
</dbReference>
<feature type="compositionally biased region" description="Polar residues" evidence="5">
    <location>
        <begin position="212"/>
        <end position="224"/>
    </location>
</feature>
<feature type="compositionally biased region" description="Low complexity" evidence="5">
    <location>
        <begin position="433"/>
        <end position="444"/>
    </location>
</feature>
<dbReference type="GeneID" id="26305550"/>
<name>A0A081CID1_PSEA2</name>
<feature type="region of interest" description="Disordered" evidence="5">
    <location>
        <begin position="148"/>
        <end position="167"/>
    </location>
</feature>
<feature type="compositionally biased region" description="Low complexity" evidence="5">
    <location>
        <begin position="716"/>
        <end position="742"/>
    </location>
</feature>
<evidence type="ECO:0000256" key="6">
    <source>
        <dbReference type="SAM" id="Phobius"/>
    </source>
</evidence>
<dbReference type="RefSeq" id="XP_014655263.1">
    <property type="nucleotide sequence ID" value="XM_014799777.1"/>
</dbReference>
<feature type="compositionally biased region" description="Gly residues" evidence="5">
    <location>
        <begin position="679"/>
        <end position="690"/>
    </location>
</feature>
<evidence type="ECO:0000313" key="8">
    <source>
        <dbReference type="Proteomes" id="UP000053758"/>
    </source>
</evidence>
<gene>
    <name evidence="7" type="ORF">PAN0_013d4649</name>
</gene>
<keyword evidence="8" id="KW-1185">Reference proteome</keyword>
<protein>
    <submittedName>
        <fullName evidence="7">Uncharacterized protein</fullName>
    </submittedName>
</protein>
<feature type="compositionally biased region" description="Pro residues" evidence="5">
    <location>
        <begin position="261"/>
        <end position="280"/>
    </location>
</feature>
<evidence type="ECO:0000256" key="4">
    <source>
        <dbReference type="ARBA" id="ARBA00023136"/>
    </source>
</evidence>
<feature type="region of interest" description="Disordered" evidence="5">
    <location>
        <begin position="650"/>
        <end position="766"/>
    </location>
</feature>
<evidence type="ECO:0000256" key="5">
    <source>
        <dbReference type="SAM" id="MobiDB-lite"/>
    </source>
</evidence>
<dbReference type="EMBL" id="DF830080">
    <property type="protein sequence ID" value="GAK66427.1"/>
    <property type="molecule type" value="Genomic_DNA"/>
</dbReference>
<sequence length="766" mass="78465">MEPLQHRLAGSTPLLFDTFQLSGKCPSVRRCEGCEHVLLSRVPRWNAPYFGGWESRRASCAYVEAAAVHVDGEPSSAEISPSGIAATHLAARRVRSAASASSPPAAAAAAAAAAATTLQAHHHLPFTITLAIVIRSTHFCHARISAHRLHRASPAKKQKSRDSLRRAFPTHLANPILRRVASSARAFIRHPPGFISLHLFLSDQSRARTHASMPQQRSGAQSPNAAVYRRQSPSLVSSHTHSFSLSPTLVLALAMAAPVNDTPPAPASAPGPESPPPSTPPKQIAGVPRSPQSNNASAGTDTGTGTTGSAASPANGAANASNPNSDTRLTTSSTTSSTPSSTTTSSTPSSTSTTSSIPITTSTSSSAAPTTSSTIPSTSSALPTTSSSIASITSASTASSTPIPVVTVTYTSTGTDGAVVTGVSTSSNPTATSGRSSGSSSGSSPNLGAIIGGVAGGVAGLIILVWLILLPLRKRAKKAKEVEWLTFGQENDHVNESSAEAVYGRGAGGGSGGSGEGKMGGSVANVNEIQMDDMEHEMAQQPYHYQNVDNGAGWAAAGAAGAAGAGAYAHSHAQHDQYGNAHDGYDAYYHAQQQGYGGPQYQQYAMQSHQGWAGQPQVAYPSEAWGAAPGYTSPVQSQTHANAGLQHSLSVGSTKVGGAPRTASAGGGSQSGHAKGSQEGHGGSQYGGGYTSPPLGAQSPQQFPQHYQGHPAASSPPQHAQYYHGQQQPQQHDQQQAYYADQQQHDQRSGSPASGHGAGGLHLANP</sequence>
<accession>A0A081CID1</accession>
<feature type="transmembrane region" description="Helical" evidence="6">
    <location>
        <begin position="447"/>
        <end position="470"/>
    </location>
</feature>
<dbReference type="HOGENOM" id="CLU_020800_0_0_1"/>
<evidence type="ECO:0000313" key="7">
    <source>
        <dbReference type="EMBL" id="GAK66427.1"/>
    </source>
</evidence>
<reference evidence="7" key="1">
    <citation type="submission" date="2014-07" db="EMBL/GenBank/DDBJ databases">
        <title>Draft genome sequence of the yeast Pseudozyma antarctica JCM 10317 known as a producer of lipase B which used in a wide range of industrial applications.</title>
        <authorList>
            <person name="Morita T."/>
            <person name="Saika A."/>
            <person name="Koike H."/>
        </authorList>
    </citation>
    <scope>NUCLEOTIDE SEQUENCE</scope>
    <source>
        <strain evidence="7">JCM 10317</strain>
    </source>
</reference>
<keyword evidence="4 6" id="KW-0472">Membrane</keyword>
<dbReference type="AlphaFoldDB" id="A0A081CID1"/>
<organism evidence="7">
    <name type="scientific">Pseudozyma antarctica</name>
    <name type="common">Yeast</name>
    <name type="synonym">Candida antarctica</name>
    <dbReference type="NCBI Taxonomy" id="84753"/>
    <lineage>
        <taxon>Eukaryota</taxon>
        <taxon>Fungi</taxon>
        <taxon>Dikarya</taxon>
        <taxon>Basidiomycota</taxon>
        <taxon>Ustilaginomycotina</taxon>
        <taxon>Ustilaginomycetes</taxon>
        <taxon>Ustilaginales</taxon>
        <taxon>Ustilaginaceae</taxon>
        <taxon>Moesziomyces</taxon>
    </lineage>
</organism>
<feature type="region of interest" description="Disordered" evidence="5">
    <location>
        <begin position="207"/>
        <end position="233"/>
    </location>
</feature>
<keyword evidence="3 6" id="KW-1133">Transmembrane helix</keyword>
<evidence type="ECO:0000256" key="2">
    <source>
        <dbReference type="ARBA" id="ARBA00022692"/>
    </source>
</evidence>
<comment type="subcellular location">
    <subcellularLocation>
        <location evidence="1">Membrane</location>
        <topology evidence="1">Single-pass membrane protein</topology>
    </subcellularLocation>
</comment>
<dbReference type="GO" id="GO:0071944">
    <property type="term" value="C:cell periphery"/>
    <property type="evidence" value="ECO:0007669"/>
    <property type="project" value="UniProtKB-ARBA"/>
</dbReference>
<dbReference type="PANTHER" id="PTHR15549">
    <property type="entry name" value="PAIRED IMMUNOGLOBULIN-LIKE TYPE 2 RECEPTOR"/>
    <property type="match status" value="1"/>
</dbReference>
<dbReference type="Proteomes" id="UP000053758">
    <property type="component" value="Unassembled WGS sequence"/>
</dbReference>
<evidence type="ECO:0000256" key="1">
    <source>
        <dbReference type="ARBA" id="ARBA00004167"/>
    </source>
</evidence>
<evidence type="ECO:0000256" key="3">
    <source>
        <dbReference type="ARBA" id="ARBA00022989"/>
    </source>
</evidence>